<comment type="caution">
    <text evidence="1">The sequence shown here is derived from an EMBL/GenBank/DDBJ whole genome shotgun (WGS) entry which is preliminary data.</text>
</comment>
<dbReference type="Proteomes" id="UP000324611">
    <property type="component" value="Unassembled WGS sequence"/>
</dbReference>
<proteinExistence type="predicted"/>
<keyword evidence="2" id="KW-1185">Reference proteome</keyword>
<gene>
    <name evidence="1" type="ORF">F0L74_09880</name>
</gene>
<dbReference type="EMBL" id="VUOC01000002">
    <property type="protein sequence ID" value="KAA2242828.1"/>
    <property type="molecule type" value="Genomic_DNA"/>
</dbReference>
<name>A0A5B2VW53_9BACT</name>
<organism evidence="1 2">
    <name type="scientific">Chitinophaga agrisoli</name>
    <dbReference type="NCBI Taxonomy" id="2607653"/>
    <lineage>
        <taxon>Bacteria</taxon>
        <taxon>Pseudomonadati</taxon>
        <taxon>Bacteroidota</taxon>
        <taxon>Chitinophagia</taxon>
        <taxon>Chitinophagales</taxon>
        <taxon>Chitinophagaceae</taxon>
        <taxon>Chitinophaga</taxon>
    </lineage>
</organism>
<dbReference type="AlphaFoldDB" id="A0A5B2VW53"/>
<accession>A0A5B2VW53</accession>
<reference evidence="1 2" key="2">
    <citation type="submission" date="2019-09" db="EMBL/GenBank/DDBJ databases">
        <authorList>
            <person name="Jin C."/>
        </authorList>
    </citation>
    <scope>NUCLEOTIDE SEQUENCE [LARGE SCALE GENOMIC DNA]</scope>
    <source>
        <strain evidence="1 2">BN140078</strain>
    </source>
</reference>
<evidence type="ECO:0000313" key="1">
    <source>
        <dbReference type="EMBL" id="KAA2242828.1"/>
    </source>
</evidence>
<dbReference type="RefSeq" id="WP_149837704.1">
    <property type="nucleotide sequence ID" value="NZ_VUOC01000002.1"/>
</dbReference>
<sequence length="93" mass="10396">MNTESICAQLRSIATKQDIVDFLESFHQAKVPARYFTDEEDAAICIVSHVYCCDYETNEYRTGDISADDISDDQLNYVLLLIADLAPVQSIAA</sequence>
<evidence type="ECO:0000313" key="2">
    <source>
        <dbReference type="Proteomes" id="UP000324611"/>
    </source>
</evidence>
<reference evidence="1 2" key="1">
    <citation type="submission" date="2019-09" db="EMBL/GenBank/DDBJ databases">
        <title>Chitinophaga ginsengihumi sp. nov., isolated from soil of ginseng rhizosphere.</title>
        <authorList>
            <person name="Lee J."/>
        </authorList>
    </citation>
    <scope>NUCLEOTIDE SEQUENCE [LARGE SCALE GENOMIC DNA]</scope>
    <source>
        <strain evidence="1 2">BN140078</strain>
    </source>
</reference>
<protein>
    <submittedName>
        <fullName evidence="1">Uncharacterized protein</fullName>
    </submittedName>
</protein>